<evidence type="ECO:0000256" key="1">
    <source>
        <dbReference type="SAM" id="MobiDB-lite"/>
    </source>
</evidence>
<dbReference type="AlphaFoldDB" id="A0A7W6DFB3"/>
<dbReference type="EMBL" id="JACIEE010000017">
    <property type="protein sequence ID" value="MBB3980216.1"/>
    <property type="molecule type" value="Genomic_DNA"/>
</dbReference>
<accession>A0A7W6DFB3</accession>
<gene>
    <name evidence="2" type="ORF">GGQ64_005469</name>
</gene>
<reference evidence="2 3" key="1">
    <citation type="submission" date="2020-08" db="EMBL/GenBank/DDBJ databases">
        <title>Genomic Encyclopedia of Type Strains, Phase IV (KMG-IV): sequencing the most valuable type-strain genomes for metagenomic binning, comparative biology and taxonomic classification.</title>
        <authorList>
            <person name="Goeker M."/>
        </authorList>
    </citation>
    <scope>NUCLEOTIDE SEQUENCE [LARGE SCALE GENOMIC DNA]</scope>
    <source>
        <strain evidence="2 3">DSM 100211</strain>
    </source>
</reference>
<name>A0A7W6DFB3_9HYPH</name>
<evidence type="ECO:0000313" key="2">
    <source>
        <dbReference type="EMBL" id="MBB3980216.1"/>
    </source>
</evidence>
<keyword evidence="3" id="KW-1185">Reference proteome</keyword>
<comment type="caution">
    <text evidence="2">The sequence shown here is derived from an EMBL/GenBank/DDBJ whole genome shotgun (WGS) entry which is preliminary data.</text>
</comment>
<proteinExistence type="predicted"/>
<protein>
    <submittedName>
        <fullName evidence="2">Uncharacterized protein</fullName>
    </submittedName>
</protein>
<feature type="compositionally biased region" description="Polar residues" evidence="1">
    <location>
        <begin position="83"/>
        <end position="93"/>
    </location>
</feature>
<sequence>MEVISKQVREEKSSLTVEFVGEGGDVVSVQLKKDEDGILTPLNAEEKAKAIMVQIATFDTDGADVAHTSEASRSTEEPAIVQAQASEQGTLDGTNVEPVSPAVISLQSARAAQDTGTLEEQLDEGLESSFPASDPVSATVSSIPGGRTDHPDAKSE</sequence>
<dbReference type="RefSeq" id="WP_183808365.1">
    <property type="nucleotide sequence ID" value="NZ_JACIEE010000017.1"/>
</dbReference>
<feature type="compositionally biased region" description="Polar residues" evidence="1">
    <location>
        <begin position="105"/>
        <end position="118"/>
    </location>
</feature>
<organism evidence="2 3">
    <name type="scientific">Mycoplana azooxidifex</name>
    <dbReference type="NCBI Taxonomy" id="1636188"/>
    <lineage>
        <taxon>Bacteria</taxon>
        <taxon>Pseudomonadati</taxon>
        <taxon>Pseudomonadota</taxon>
        <taxon>Alphaproteobacteria</taxon>
        <taxon>Hyphomicrobiales</taxon>
        <taxon>Rhizobiaceae</taxon>
        <taxon>Mycoplana</taxon>
    </lineage>
</organism>
<feature type="region of interest" description="Disordered" evidence="1">
    <location>
        <begin position="64"/>
        <end position="156"/>
    </location>
</feature>
<feature type="compositionally biased region" description="Basic and acidic residues" evidence="1">
    <location>
        <begin position="147"/>
        <end position="156"/>
    </location>
</feature>
<dbReference type="Proteomes" id="UP000574761">
    <property type="component" value="Unassembled WGS sequence"/>
</dbReference>
<evidence type="ECO:0000313" key="3">
    <source>
        <dbReference type="Proteomes" id="UP000574761"/>
    </source>
</evidence>